<evidence type="ECO:0000256" key="6">
    <source>
        <dbReference type="ARBA" id="ARBA00022989"/>
    </source>
</evidence>
<evidence type="ECO:0000256" key="10">
    <source>
        <dbReference type="SAM" id="Phobius"/>
    </source>
</evidence>
<evidence type="ECO:0000256" key="4">
    <source>
        <dbReference type="ARBA" id="ARBA00022475"/>
    </source>
</evidence>
<keyword evidence="3" id="KW-0050">Antiport</keyword>
<sequence length="468" mass="50907">MSTEQPIDTSRQSAFSIIKQALKGEHLDFTQGSIRRSVLLLAIPMILEMIMESVFAIVDIYFVGRIEGHGTQAVSTVVLTEVVLTILYSAAMALSMGATAVVARRVGEKQLDEAAHSAAQAINLALLVTVVISLAGSFFAADILRLMGGSPEVVDIGTPYTRIMFGGSIVITLLFLVNGIFRGAGNATIAMWSLWIANGCNIILCPILIHFYGLTGAAMATTIGRGIGVTYQLFHLLRGKGLLKIKIPHFRIDWRIFKSLFDLSWVAFLQFFIGSASWMFLARLMTRFHDDAVAGYGVAIRLLMFFMLPAWGLSNAAATLVGQNLGAGEPLRAERSVWKTAQFSALYMGTVTLLCQLGAERLISLLNTDPAVISIATQGLRIMSMGFIFYGIGMVVTNAFNGAGDTRTPTIINLVGFWAFQIPFAWLLATNTNLEHTGIFLAVVIAETLISIAGVILFRRGKWKLVRV</sequence>
<dbReference type="PANTHER" id="PTHR43298:SF2">
    <property type="entry name" value="FMN_FAD EXPORTER YEEO-RELATED"/>
    <property type="match status" value="1"/>
</dbReference>
<feature type="transmembrane region" description="Helical" evidence="10">
    <location>
        <begin position="411"/>
        <end position="430"/>
    </location>
</feature>
<reference evidence="11" key="1">
    <citation type="submission" date="2023-03" db="EMBL/GenBank/DDBJ databases">
        <title>Andean soil-derived lignocellulolytic bacterial consortium as a source of novel taxa and putative plastic-active enzymes.</title>
        <authorList>
            <person name="Diaz-Garcia L."/>
            <person name="Chuvochina M."/>
            <person name="Feuerriegel G."/>
            <person name="Bunk B."/>
            <person name="Sproer C."/>
            <person name="Streit W.R."/>
            <person name="Rodriguez L.M."/>
            <person name="Overmann J."/>
            <person name="Jimenez D.J."/>
        </authorList>
    </citation>
    <scope>NUCLEOTIDE SEQUENCE</scope>
    <source>
        <strain evidence="11">MAG 7</strain>
    </source>
</reference>
<dbReference type="InterPro" id="IPR002528">
    <property type="entry name" value="MATE_fam"/>
</dbReference>
<feature type="transmembrane region" description="Helical" evidence="10">
    <location>
        <begin position="379"/>
        <end position="399"/>
    </location>
</feature>
<comment type="subcellular location">
    <subcellularLocation>
        <location evidence="1">Cell membrane</location>
        <topology evidence="1">Multi-pass membrane protein</topology>
    </subcellularLocation>
</comment>
<feature type="transmembrane region" description="Helical" evidence="10">
    <location>
        <begin position="82"/>
        <end position="103"/>
    </location>
</feature>
<evidence type="ECO:0000256" key="9">
    <source>
        <dbReference type="ARBA" id="ARBA00031636"/>
    </source>
</evidence>
<dbReference type="GO" id="GO:0005886">
    <property type="term" value="C:plasma membrane"/>
    <property type="evidence" value="ECO:0007669"/>
    <property type="project" value="UniProtKB-SubCell"/>
</dbReference>
<feature type="transmembrane region" description="Helical" evidence="10">
    <location>
        <begin position="260"/>
        <end position="281"/>
    </location>
</feature>
<evidence type="ECO:0000313" key="12">
    <source>
        <dbReference type="Proteomes" id="UP001220610"/>
    </source>
</evidence>
<evidence type="ECO:0000313" key="11">
    <source>
        <dbReference type="EMBL" id="WEK36805.1"/>
    </source>
</evidence>
<feature type="transmembrane region" description="Helical" evidence="10">
    <location>
        <begin position="436"/>
        <end position="458"/>
    </location>
</feature>
<protein>
    <recommendedName>
        <fullName evidence="9">Multidrug-efflux transporter</fullName>
    </recommendedName>
</protein>
<feature type="transmembrane region" description="Helical" evidence="10">
    <location>
        <begin position="193"/>
        <end position="212"/>
    </location>
</feature>
<evidence type="ECO:0000256" key="2">
    <source>
        <dbReference type="ARBA" id="ARBA00022448"/>
    </source>
</evidence>
<feature type="transmembrane region" description="Helical" evidence="10">
    <location>
        <begin position="163"/>
        <end position="181"/>
    </location>
</feature>
<keyword evidence="2" id="KW-0813">Transport</keyword>
<keyword evidence="7" id="KW-0406">Ion transport</keyword>
<feature type="transmembrane region" description="Helical" evidence="10">
    <location>
        <begin position="124"/>
        <end position="143"/>
    </location>
</feature>
<keyword evidence="6 10" id="KW-1133">Transmembrane helix</keyword>
<feature type="transmembrane region" description="Helical" evidence="10">
    <location>
        <begin position="38"/>
        <end position="62"/>
    </location>
</feature>
<dbReference type="GO" id="GO:0006811">
    <property type="term" value="P:monoatomic ion transport"/>
    <property type="evidence" value="ECO:0007669"/>
    <property type="project" value="UniProtKB-KW"/>
</dbReference>
<keyword evidence="8 10" id="KW-0472">Membrane</keyword>
<dbReference type="AlphaFoldDB" id="A0AAJ5WU58"/>
<dbReference type="Proteomes" id="UP001220610">
    <property type="component" value="Chromosome"/>
</dbReference>
<accession>A0AAJ5WU58</accession>
<dbReference type="NCBIfam" id="TIGR00797">
    <property type="entry name" value="matE"/>
    <property type="match status" value="1"/>
</dbReference>
<dbReference type="Pfam" id="PF01554">
    <property type="entry name" value="MatE"/>
    <property type="match status" value="2"/>
</dbReference>
<dbReference type="InterPro" id="IPR048279">
    <property type="entry name" value="MdtK-like"/>
</dbReference>
<evidence type="ECO:0000256" key="7">
    <source>
        <dbReference type="ARBA" id="ARBA00023065"/>
    </source>
</evidence>
<dbReference type="InterPro" id="IPR050222">
    <property type="entry name" value="MATE_MdtK"/>
</dbReference>
<evidence type="ECO:0000256" key="5">
    <source>
        <dbReference type="ARBA" id="ARBA00022692"/>
    </source>
</evidence>
<feature type="transmembrane region" description="Helical" evidence="10">
    <location>
        <begin position="293"/>
        <end position="321"/>
    </location>
</feature>
<dbReference type="PANTHER" id="PTHR43298">
    <property type="entry name" value="MULTIDRUG RESISTANCE PROTEIN NORM-RELATED"/>
    <property type="match status" value="1"/>
</dbReference>
<dbReference type="CDD" id="cd13139">
    <property type="entry name" value="MATE_like_14"/>
    <property type="match status" value="1"/>
</dbReference>
<keyword evidence="4" id="KW-1003">Cell membrane</keyword>
<dbReference type="GO" id="GO:0042910">
    <property type="term" value="F:xenobiotic transmembrane transporter activity"/>
    <property type="evidence" value="ECO:0007669"/>
    <property type="project" value="InterPro"/>
</dbReference>
<proteinExistence type="predicted"/>
<name>A0AAJ5WU58_9BACT</name>
<evidence type="ECO:0000256" key="3">
    <source>
        <dbReference type="ARBA" id="ARBA00022449"/>
    </source>
</evidence>
<gene>
    <name evidence="11" type="ORF">P0Y53_04760</name>
</gene>
<dbReference type="EMBL" id="CP119311">
    <property type="protein sequence ID" value="WEK36805.1"/>
    <property type="molecule type" value="Genomic_DNA"/>
</dbReference>
<evidence type="ECO:0000256" key="8">
    <source>
        <dbReference type="ARBA" id="ARBA00023136"/>
    </source>
</evidence>
<dbReference type="PIRSF" id="PIRSF006603">
    <property type="entry name" value="DinF"/>
    <property type="match status" value="1"/>
</dbReference>
<dbReference type="GO" id="GO:0015297">
    <property type="term" value="F:antiporter activity"/>
    <property type="evidence" value="ECO:0007669"/>
    <property type="project" value="UniProtKB-KW"/>
</dbReference>
<organism evidence="11 12">
    <name type="scientific">Candidatus Pseudobacter hemicellulosilyticus</name>
    <dbReference type="NCBI Taxonomy" id="3121375"/>
    <lineage>
        <taxon>Bacteria</taxon>
        <taxon>Pseudomonadati</taxon>
        <taxon>Bacteroidota</taxon>
        <taxon>Chitinophagia</taxon>
        <taxon>Chitinophagales</taxon>
        <taxon>Chitinophagaceae</taxon>
        <taxon>Pseudobacter</taxon>
    </lineage>
</organism>
<evidence type="ECO:0000256" key="1">
    <source>
        <dbReference type="ARBA" id="ARBA00004651"/>
    </source>
</evidence>
<keyword evidence="5 10" id="KW-0812">Transmembrane</keyword>